<sequence length="85" mass="9659">MQTITYTKARNNLAKEMERVSSDHDYTVITRANQESAVLMSLEDFSSWQETAYLLSSPSNAKRLMRSLEQLDSGGGQVRELIEDD</sequence>
<dbReference type="PANTHER" id="PTHR33713">
    <property type="entry name" value="ANTITOXIN YAFN-RELATED"/>
    <property type="match status" value="1"/>
</dbReference>
<dbReference type="Proteomes" id="UP001214250">
    <property type="component" value="Chromosome 1"/>
</dbReference>
<comment type="similarity">
    <text evidence="1 2">Belongs to the phD/YefM antitoxin family.</text>
</comment>
<dbReference type="RefSeq" id="WP_274150441.1">
    <property type="nucleotide sequence ID" value="NZ_CP117811.1"/>
</dbReference>
<dbReference type="InterPro" id="IPR006442">
    <property type="entry name" value="Antitoxin_Phd/YefM"/>
</dbReference>
<evidence type="ECO:0000313" key="3">
    <source>
        <dbReference type="EMBL" id="WDE96375.1"/>
    </source>
</evidence>
<dbReference type="Gene3D" id="1.10.1220.170">
    <property type="match status" value="1"/>
</dbReference>
<reference evidence="3 4" key="1">
    <citation type="submission" date="2023-02" db="EMBL/GenBank/DDBJ databases">
        <title>Genome sequence of Lentisphaera profundi SAORIC-696.</title>
        <authorList>
            <person name="Kim e."/>
            <person name="Cho J.-C."/>
            <person name="Choi A."/>
            <person name="Kang I."/>
        </authorList>
    </citation>
    <scope>NUCLEOTIDE SEQUENCE [LARGE SCALE GENOMIC DNA]</scope>
    <source>
        <strain evidence="3 4">SAORIC-696</strain>
    </source>
</reference>
<proteinExistence type="inferred from homology"/>
<name>A0ABY7VQB6_9BACT</name>
<dbReference type="SUPFAM" id="SSF143120">
    <property type="entry name" value="YefM-like"/>
    <property type="match status" value="1"/>
</dbReference>
<organism evidence="3 4">
    <name type="scientific">Lentisphaera profundi</name>
    <dbReference type="NCBI Taxonomy" id="1658616"/>
    <lineage>
        <taxon>Bacteria</taxon>
        <taxon>Pseudomonadati</taxon>
        <taxon>Lentisphaerota</taxon>
        <taxon>Lentisphaeria</taxon>
        <taxon>Lentisphaerales</taxon>
        <taxon>Lentisphaeraceae</taxon>
        <taxon>Lentisphaera</taxon>
    </lineage>
</organism>
<gene>
    <name evidence="3" type="ORF">PQO03_00130</name>
</gene>
<keyword evidence="4" id="KW-1185">Reference proteome</keyword>
<dbReference type="Gene3D" id="3.40.1620.10">
    <property type="entry name" value="YefM-like domain"/>
    <property type="match status" value="1"/>
</dbReference>
<accession>A0ABY7VQB6</accession>
<dbReference type="InterPro" id="IPR051405">
    <property type="entry name" value="phD/YefM_antitoxin"/>
</dbReference>
<evidence type="ECO:0000256" key="2">
    <source>
        <dbReference type="RuleBase" id="RU362080"/>
    </source>
</evidence>
<comment type="function">
    <text evidence="2">Antitoxin component of a type II toxin-antitoxin (TA) system.</text>
</comment>
<dbReference type="Pfam" id="PF02604">
    <property type="entry name" value="PhdYeFM_antitox"/>
    <property type="match status" value="1"/>
</dbReference>
<dbReference type="InterPro" id="IPR036165">
    <property type="entry name" value="YefM-like_sf"/>
</dbReference>
<protein>
    <recommendedName>
        <fullName evidence="2">Antitoxin</fullName>
    </recommendedName>
</protein>
<evidence type="ECO:0000313" key="4">
    <source>
        <dbReference type="Proteomes" id="UP001214250"/>
    </source>
</evidence>
<dbReference type="PANTHER" id="PTHR33713:SF6">
    <property type="entry name" value="ANTITOXIN YEFM"/>
    <property type="match status" value="1"/>
</dbReference>
<evidence type="ECO:0000256" key="1">
    <source>
        <dbReference type="ARBA" id="ARBA00009981"/>
    </source>
</evidence>
<dbReference type="NCBIfam" id="TIGR01552">
    <property type="entry name" value="phd_fam"/>
    <property type="match status" value="1"/>
</dbReference>
<dbReference type="EMBL" id="CP117811">
    <property type="protein sequence ID" value="WDE96375.1"/>
    <property type="molecule type" value="Genomic_DNA"/>
</dbReference>